<dbReference type="InterPro" id="IPR050302">
    <property type="entry name" value="Rab_GAP_TBC_domain"/>
</dbReference>
<dbReference type="PROSITE" id="PS50086">
    <property type="entry name" value="TBC_RABGAP"/>
    <property type="match status" value="1"/>
</dbReference>
<dbReference type="FunFam" id="1.10.8.270:FF:000026">
    <property type="entry name" value="TBC (Tre-2/Bub2/Cdc16) domain family"/>
    <property type="match status" value="1"/>
</dbReference>
<proteinExistence type="predicted"/>
<dbReference type="Proteomes" id="UP000678499">
    <property type="component" value="Unassembled WGS sequence"/>
</dbReference>
<name>A0A7R9GAT4_9CRUS</name>
<dbReference type="Gene3D" id="1.10.472.80">
    <property type="entry name" value="Ypt/Rab-GAP domain of gyp1p, domain 3"/>
    <property type="match status" value="1"/>
</dbReference>
<dbReference type="EMBL" id="CAJPEX010000418">
    <property type="protein sequence ID" value="CAG0915595.1"/>
    <property type="molecule type" value="Genomic_DNA"/>
</dbReference>
<dbReference type="GO" id="GO:0031267">
    <property type="term" value="F:small GTPase binding"/>
    <property type="evidence" value="ECO:0007669"/>
    <property type="project" value="TreeGrafter"/>
</dbReference>
<dbReference type="GO" id="GO:0005096">
    <property type="term" value="F:GTPase activator activity"/>
    <property type="evidence" value="ECO:0007669"/>
    <property type="project" value="TreeGrafter"/>
</dbReference>
<feature type="domain" description="Rab-GAP TBC" evidence="2">
    <location>
        <begin position="586"/>
        <end position="786"/>
    </location>
</feature>
<gene>
    <name evidence="3" type="ORF">NMOB1V02_LOCUS3239</name>
</gene>
<evidence type="ECO:0000256" key="1">
    <source>
        <dbReference type="SAM" id="Coils"/>
    </source>
</evidence>
<feature type="coiled-coil region" evidence="1">
    <location>
        <begin position="331"/>
        <end position="365"/>
    </location>
</feature>
<dbReference type="Gene3D" id="1.10.8.270">
    <property type="entry name" value="putative rabgap domain of human tbc1 domain family member 14 like domains"/>
    <property type="match status" value="1"/>
</dbReference>
<dbReference type="SUPFAM" id="SSF47923">
    <property type="entry name" value="Ypt/Rab-GAP domain of gyp1p"/>
    <property type="match status" value="2"/>
</dbReference>
<dbReference type="InterPro" id="IPR000195">
    <property type="entry name" value="Rab-GAP-TBC_dom"/>
</dbReference>
<keyword evidence="1" id="KW-0175">Coiled coil</keyword>
<accession>A0A7R9GAT4</accession>
<evidence type="ECO:0000313" key="3">
    <source>
        <dbReference type="EMBL" id="CAD7275443.1"/>
    </source>
</evidence>
<dbReference type="FunFam" id="1.10.472.80:FF:000018">
    <property type="entry name" value="TBC1 domain family member 2B"/>
    <property type="match status" value="1"/>
</dbReference>
<dbReference type="AlphaFoldDB" id="A0A7R9GAT4"/>
<dbReference type="Pfam" id="PF00566">
    <property type="entry name" value="RabGAP-TBC"/>
    <property type="match status" value="1"/>
</dbReference>
<dbReference type="InterPro" id="IPR035969">
    <property type="entry name" value="Rab-GAP_TBC_sf"/>
</dbReference>
<dbReference type="PANTHER" id="PTHR47219">
    <property type="entry name" value="RAB GTPASE-ACTIVATING PROTEIN 1-LIKE"/>
    <property type="match status" value="1"/>
</dbReference>
<organism evidence="3">
    <name type="scientific">Notodromas monacha</name>
    <dbReference type="NCBI Taxonomy" id="399045"/>
    <lineage>
        <taxon>Eukaryota</taxon>
        <taxon>Metazoa</taxon>
        <taxon>Ecdysozoa</taxon>
        <taxon>Arthropoda</taxon>
        <taxon>Crustacea</taxon>
        <taxon>Oligostraca</taxon>
        <taxon>Ostracoda</taxon>
        <taxon>Podocopa</taxon>
        <taxon>Podocopida</taxon>
        <taxon>Cypridocopina</taxon>
        <taxon>Cypridoidea</taxon>
        <taxon>Cyprididae</taxon>
        <taxon>Notodromas</taxon>
    </lineage>
</organism>
<evidence type="ECO:0000259" key="2">
    <source>
        <dbReference type="PROSITE" id="PS50086"/>
    </source>
</evidence>
<keyword evidence="4" id="KW-1185">Reference proteome</keyword>
<sequence length="893" mass="101388">MMSVASDDGEFEDSKLFKGHLFKTSRSRLPVSHAGLRKKRLVVVDERFGKVFIIRYEDGEVLEQINIVSASYTMDHGDSGFFSIHIGNVKHEFDAVSHEQRMIWLKHLQRARSVGLLRQKDKPIPLAPSGRTEPRSSLVMKSVDIESLPWIDDPLSPNEIASKKLSGLPVGRECTILSSLTDFENDTFVDYSAVEPKSDYFPDDEGLSTGSVPQNKSGFKNLSRRVRSFKLAVDGLPGKSLASFADCRNCSKISNRMRSIEEDLKAREVENCALRQSLEILRDQCDVLTVEKDNLSHVQALISGGSEIAELLKSGQILEILRAKDSAILESEQRARKADELRRDVRSLQARVETYEELVRAKDEAIACLANSVPLDPKRQRVHTFTQTEDSNADISGIARSIAAANARAEFMNNEVIECGKLLQEASVQAENSRSVAREWEARFYQVQSKYLSLLNDLHAPPDAPPCGGTSEGDVRRPEVLARLVRDVIDSQDARAFETNAAQSAVYDELGFIRQTIDLTPDQSTSSRLLSLRDRADDMKQELMEAQNPDWRASWDAFLMTQDLSTCAGDSSPKIKPDFKNLLRRGVPMRDRRRVWSLLVRSQVAEAAEQTATDSNVRYYQRLLTSMWAQNKIDPVVKQIELDLTRTLPNNRHYDSARADGIPRLRRVLIAFSLHRPDVGYCQGLNRIAAVALLFLSEEDAFWAMCLIIDRLMPPEYYTRTLLGAQVDQRVLKDLLADKLPRLSAHLAEQNVDINLCTFNWFLCIYVDNIPTRTYLRIWDTFLFEGSKVLFRYAVAAFVICEKDILALKDHVSIFNYLRTIGESLTDAQRLTEVAFYEINPFSMKLIRNLRERHLIAVKAQLDELEALRRDFKPMVERNPSTNFGEDRKSDEE</sequence>
<protein>
    <recommendedName>
        <fullName evidence="2">Rab-GAP TBC domain-containing protein</fullName>
    </recommendedName>
</protein>
<evidence type="ECO:0000313" key="4">
    <source>
        <dbReference type="Proteomes" id="UP000678499"/>
    </source>
</evidence>
<dbReference type="EMBL" id="OA882455">
    <property type="protein sequence ID" value="CAD7275443.1"/>
    <property type="molecule type" value="Genomic_DNA"/>
</dbReference>
<reference evidence="3" key="1">
    <citation type="submission" date="2020-11" db="EMBL/GenBank/DDBJ databases">
        <authorList>
            <person name="Tran Van P."/>
        </authorList>
    </citation>
    <scope>NUCLEOTIDE SEQUENCE</scope>
</reference>
<dbReference type="SMART" id="SM00164">
    <property type="entry name" value="TBC"/>
    <property type="match status" value="1"/>
</dbReference>
<dbReference type="PANTHER" id="PTHR47219:SF20">
    <property type="entry name" value="TBC1 DOMAIN FAMILY MEMBER 2B"/>
    <property type="match status" value="1"/>
</dbReference>
<dbReference type="OrthoDB" id="294251at2759"/>